<organism evidence="4 5">
    <name type="scientific">Chlorella vulgaris</name>
    <name type="common">Green alga</name>
    <dbReference type="NCBI Taxonomy" id="3077"/>
    <lineage>
        <taxon>Eukaryota</taxon>
        <taxon>Viridiplantae</taxon>
        <taxon>Chlorophyta</taxon>
        <taxon>core chlorophytes</taxon>
        <taxon>Trebouxiophyceae</taxon>
        <taxon>Chlorellales</taxon>
        <taxon>Chlorellaceae</taxon>
        <taxon>Chlorella clade</taxon>
        <taxon>Chlorella</taxon>
    </lineage>
</organism>
<feature type="signal peptide" evidence="2">
    <location>
        <begin position="1"/>
        <end position="20"/>
    </location>
</feature>
<evidence type="ECO:0000256" key="1">
    <source>
        <dbReference type="SAM" id="MobiDB-lite"/>
    </source>
</evidence>
<sequence length="176" mass="17878">MQRSALPLVLLAACLCPVLARPASAAGRRLTQDGVDGATPPTADGSGQSQFGSAAVDTCVQLTNSAGQACSVESDTISLVYSRSSEALPTQQEAEAAITNMKSAAQPSTSCCSAFQPFTDARCPCDADFQQLLPIGGFSPLYFEGATAILAAACGLDFPPCQPGEKINLAATGLTG</sequence>
<keyword evidence="2" id="KW-0732">Signal</keyword>
<dbReference type="OrthoDB" id="10419935at2759"/>
<accession>A0A9D4YWG7</accession>
<keyword evidence="5" id="KW-1185">Reference proteome</keyword>
<feature type="region of interest" description="Disordered" evidence="1">
    <location>
        <begin position="31"/>
        <end position="50"/>
    </location>
</feature>
<dbReference type="EMBL" id="SIDB01000008">
    <property type="protein sequence ID" value="KAI3429893.1"/>
    <property type="molecule type" value="Genomic_DNA"/>
</dbReference>
<dbReference type="Pfam" id="PF00234">
    <property type="entry name" value="Tryp_alpha_amyl"/>
    <property type="match status" value="1"/>
</dbReference>
<feature type="chain" id="PRO_5038417642" description="Bifunctional inhibitor/plant lipid transfer protein/seed storage helical domain-containing protein" evidence="2">
    <location>
        <begin position="21"/>
        <end position="176"/>
    </location>
</feature>
<evidence type="ECO:0000256" key="2">
    <source>
        <dbReference type="SAM" id="SignalP"/>
    </source>
</evidence>
<evidence type="ECO:0000313" key="5">
    <source>
        <dbReference type="Proteomes" id="UP001055712"/>
    </source>
</evidence>
<name>A0A9D4YWG7_CHLVU</name>
<dbReference type="Proteomes" id="UP001055712">
    <property type="component" value="Unassembled WGS sequence"/>
</dbReference>
<evidence type="ECO:0000313" key="4">
    <source>
        <dbReference type="EMBL" id="KAI3429893.1"/>
    </source>
</evidence>
<gene>
    <name evidence="4" type="ORF">D9Q98_010204</name>
</gene>
<dbReference type="InterPro" id="IPR036312">
    <property type="entry name" value="Bifun_inhib/LTP/seed_sf"/>
</dbReference>
<feature type="domain" description="Bifunctional inhibitor/plant lipid transfer protein/seed storage helical" evidence="3">
    <location>
        <begin position="100"/>
        <end position="161"/>
    </location>
</feature>
<evidence type="ECO:0000259" key="3">
    <source>
        <dbReference type="Pfam" id="PF00234"/>
    </source>
</evidence>
<protein>
    <recommendedName>
        <fullName evidence="3">Bifunctional inhibitor/plant lipid transfer protein/seed storage helical domain-containing protein</fullName>
    </recommendedName>
</protein>
<dbReference type="AlphaFoldDB" id="A0A9D4YWG7"/>
<proteinExistence type="predicted"/>
<dbReference type="SUPFAM" id="SSF47699">
    <property type="entry name" value="Bifunctional inhibitor/lipid-transfer protein/seed storage 2S albumin"/>
    <property type="match status" value="1"/>
</dbReference>
<reference evidence="4" key="2">
    <citation type="submission" date="2020-11" db="EMBL/GenBank/DDBJ databases">
        <authorList>
            <person name="Cecchin M."/>
            <person name="Marcolungo L."/>
            <person name="Rossato M."/>
            <person name="Girolomoni L."/>
            <person name="Cosentino E."/>
            <person name="Cuine S."/>
            <person name="Li-Beisson Y."/>
            <person name="Delledonne M."/>
            <person name="Ballottari M."/>
        </authorList>
    </citation>
    <scope>NUCLEOTIDE SEQUENCE</scope>
    <source>
        <strain evidence="4">211/11P</strain>
        <tissue evidence="4">Whole cell</tissue>
    </source>
</reference>
<comment type="caution">
    <text evidence="4">The sequence shown here is derived from an EMBL/GenBank/DDBJ whole genome shotgun (WGS) entry which is preliminary data.</text>
</comment>
<dbReference type="InterPro" id="IPR016140">
    <property type="entry name" value="Bifunc_inhib/LTP/seed_store"/>
</dbReference>
<reference evidence="4" key="1">
    <citation type="journal article" date="2019" name="Plant J.">
        <title>Chlorella vulgaris genome assembly and annotation reveals the molecular basis for metabolic acclimation to high light conditions.</title>
        <authorList>
            <person name="Cecchin M."/>
            <person name="Marcolungo L."/>
            <person name="Rossato M."/>
            <person name="Girolomoni L."/>
            <person name="Cosentino E."/>
            <person name="Cuine S."/>
            <person name="Li-Beisson Y."/>
            <person name="Delledonne M."/>
            <person name="Ballottari M."/>
        </authorList>
    </citation>
    <scope>NUCLEOTIDE SEQUENCE</scope>
    <source>
        <strain evidence="4">211/11P</strain>
    </source>
</reference>